<organism evidence="5 6">
    <name type="scientific">Flavobacterium album</name>
    <dbReference type="NCBI Taxonomy" id="2175091"/>
    <lineage>
        <taxon>Bacteria</taxon>
        <taxon>Pseudomonadati</taxon>
        <taxon>Bacteroidota</taxon>
        <taxon>Flavobacteriia</taxon>
        <taxon>Flavobacteriales</taxon>
        <taxon>Flavobacteriaceae</taxon>
        <taxon>Flavobacterium</taxon>
    </lineage>
</organism>
<evidence type="ECO:0000313" key="6">
    <source>
        <dbReference type="Proteomes" id="UP000244929"/>
    </source>
</evidence>
<feature type="chain" id="PRO_5015459287" evidence="2">
    <location>
        <begin position="19"/>
        <end position="761"/>
    </location>
</feature>
<accession>A0A2S1QY77</accession>
<name>A0A2S1QY77_9FLAO</name>
<keyword evidence="1 2" id="KW-0732">Signal</keyword>
<dbReference type="Gene3D" id="3.80.10.10">
    <property type="entry name" value="Ribonuclease Inhibitor"/>
    <property type="match status" value="1"/>
</dbReference>
<reference evidence="5 6" key="1">
    <citation type="submission" date="2018-04" db="EMBL/GenBank/DDBJ databases">
        <title>Genome sequencing of Flavobacterium sp. HYN0059.</title>
        <authorList>
            <person name="Yi H."/>
            <person name="Baek C."/>
        </authorList>
    </citation>
    <scope>NUCLEOTIDE SEQUENCE [LARGE SCALE GENOMIC DNA]</scope>
    <source>
        <strain evidence="5 6">HYN0059</strain>
    </source>
</reference>
<feature type="signal peptide" evidence="2">
    <location>
        <begin position="1"/>
        <end position="18"/>
    </location>
</feature>
<dbReference type="InterPro" id="IPR055353">
    <property type="entry name" value="DUF7619"/>
</dbReference>
<dbReference type="Pfam" id="PF18962">
    <property type="entry name" value="Por_Secre_tail"/>
    <property type="match status" value="1"/>
</dbReference>
<proteinExistence type="predicted"/>
<dbReference type="InterPro" id="IPR026444">
    <property type="entry name" value="Secre_tail"/>
</dbReference>
<evidence type="ECO:0000256" key="1">
    <source>
        <dbReference type="ARBA" id="ARBA00022729"/>
    </source>
</evidence>
<dbReference type="Pfam" id="PF24595">
    <property type="entry name" value="DUF7619"/>
    <property type="match status" value="1"/>
</dbReference>
<feature type="domain" description="DUF7619" evidence="4">
    <location>
        <begin position="547"/>
        <end position="674"/>
    </location>
</feature>
<dbReference type="EMBL" id="CP029186">
    <property type="protein sequence ID" value="AWH85201.1"/>
    <property type="molecule type" value="Genomic_DNA"/>
</dbReference>
<keyword evidence="6" id="KW-1185">Reference proteome</keyword>
<feature type="domain" description="Secretion system C-terminal sorting" evidence="3">
    <location>
        <begin position="691"/>
        <end position="758"/>
    </location>
</feature>
<dbReference type="InterPro" id="IPR032675">
    <property type="entry name" value="LRR_dom_sf"/>
</dbReference>
<gene>
    <name evidence="5" type="ORF">HYN59_08730</name>
</gene>
<sequence>MKSTLLFLMLLLSGIAGAQIVNIPDVAFKNALLTGDDIIAKNSTGNSIVINANGDGEVQMSEALAVWEMTITNNYDGVSIQGIEAFSNLRTLTLDYLYNVIVLNLTGLSNLEHLSIAYFGGDEINIDGLSNLKSLFIENAFYADISNVGLSSLTDLQVNYSAMNIDMTQLPAIERVQMAESDQRICNFSGCTNLQLLKMEHAYGLQSITLGDKPFLAELLLDNDGNDANLTSIDISGCTALTRLNIYYDNPIIQQGVRYLNLKNGVTEYESFSVVINTLEMFPVYVCVEEGMEGLITTTAQSGQYTQISTYCSFTPGGDYNTIAGNLTFDNNNNGCDGNDAYTGFVRLNIDNGLEQLSTFTASGHYNFFTQAGTYTLTPQLENDWFTVTPPMAAITQEVVDNSTTTQNFCVTADGVHPDVEVVITPLWNAQPGFDAYYKIIYRNKGNQTLSGAITLNYYDNVLDYVGAYPAETSSATGTLSWNYSDLLPFESRTVFVTFNLNGPMETPAVNIDDVLAFSASVTSATSDENPADNTFVLNQIVTGSFDPNDITCLEGHSVFPDRIGDYLHYNINFENTGTAPATFIVVKDNIDETKFDISSLQLMDASHAIHTRIKGNKVEFIFDNINLGPEEKGNVTFKIKTKSTLQVNDDVTQQADIFFDYNWPIQTNEATTTFEVLSRGDFAKDNSVKVYPNPVKDIVTISANSNIKSIQLYDIQGRLLQSATANDVHTTIDLSSRASGIYFVKVLTDKGIKVEKAVKE</sequence>
<dbReference type="KEGG" id="falb:HYN59_08730"/>
<dbReference type="NCBIfam" id="TIGR01451">
    <property type="entry name" value="B_ant_repeat"/>
    <property type="match status" value="1"/>
</dbReference>
<dbReference type="OrthoDB" id="1110367at2"/>
<evidence type="ECO:0000259" key="4">
    <source>
        <dbReference type="Pfam" id="PF24595"/>
    </source>
</evidence>
<evidence type="ECO:0000259" key="3">
    <source>
        <dbReference type="Pfam" id="PF18962"/>
    </source>
</evidence>
<dbReference type="InterPro" id="IPR047589">
    <property type="entry name" value="DUF11_rpt"/>
</dbReference>
<protein>
    <submittedName>
        <fullName evidence="5">Uncharacterized protein</fullName>
    </submittedName>
</protein>
<dbReference type="SUPFAM" id="SSF52058">
    <property type="entry name" value="L domain-like"/>
    <property type="match status" value="1"/>
</dbReference>
<dbReference type="RefSeq" id="WP_108777905.1">
    <property type="nucleotide sequence ID" value="NZ_CP029186.1"/>
</dbReference>
<dbReference type="Proteomes" id="UP000244929">
    <property type="component" value="Chromosome"/>
</dbReference>
<dbReference type="NCBIfam" id="TIGR04183">
    <property type="entry name" value="Por_Secre_tail"/>
    <property type="match status" value="1"/>
</dbReference>
<evidence type="ECO:0000256" key="2">
    <source>
        <dbReference type="SAM" id="SignalP"/>
    </source>
</evidence>
<evidence type="ECO:0000313" key="5">
    <source>
        <dbReference type="EMBL" id="AWH85201.1"/>
    </source>
</evidence>
<dbReference type="AlphaFoldDB" id="A0A2S1QY77"/>